<dbReference type="InterPro" id="IPR001000">
    <property type="entry name" value="GH10_dom"/>
</dbReference>
<evidence type="ECO:0000256" key="3">
    <source>
        <dbReference type="ARBA" id="ARBA00023326"/>
    </source>
</evidence>
<evidence type="ECO:0000313" key="7">
    <source>
        <dbReference type="Proteomes" id="UP001595868"/>
    </source>
</evidence>
<evidence type="ECO:0000256" key="2">
    <source>
        <dbReference type="ARBA" id="ARBA00023277"/>
    </source>
</evidence>
<keyword evidence="3" id="KW-0624">Polysaccharide degradation</keyword>
<dbReference type="PROSITE" id="PS51760">
    <property type="entry name" value="GH10_2"/>
    <property type="match status" value="1"/>
</dbReference>
<evidence type="ECO:0000256" key="1">
    <source>
        <dbReference type="ARBA" id="ARBA00022801"/>
    </source>
</evidence>
<evidence type="ECO:0000259" key="5">
    <source>
        <dbReference type="PROSITE" id="PS51760"/>
    </source>
</evidence>
<feature type="signal peptide" evidence="4">
    <location>
        <begin position="1"/>
        <end position="36"/>
    </location>
</feature>
<name>A0ABV8KWK7_9ACTN</name>
<keyword evidence="7" id="KW-1185">Reference proteome</keyword>
<sequence length="95" mass="9686">MKRLLGRGRPRLILAAATSALAVAGVSLVTVGSADAAATTLGAAAAQSGRYFGTAIAAGRLGDSAYTTIAAREFNMVTAENEMKPDATEPNQNQF</sequence>
<reference evidence="7" key="1">
    <citation type="journal article" date="2019" name="Int. J. Syst. Evol. Microbiol.">
        <title>The Global Catalogue of Microorganisms (GCM) 10K type strain sequencing project: providing services to taxonomists for standard genome sequencing and annotation.</title>
        <authorList>
            <consortium name="The Broad Institute Genomics Platform"/>
            <consortium name="The Broad Institute Genome Sequencing Center for Infectious Disease"/>
            <person name="Wu L."/>
            <person name="Ma J."/>
        </authorList>
    </citation>
    <scope>NUCLEOTIDE SEQUENCE [LARGE SCALE GENOMIC DNA]</scope>
    <source>
        <strain evidence="7">2902at01</strain>
    </source>
</reference>
<dbReference type="SUPFAM" id="SSF51445">
    <property type="entry name" value="(Trans)glycosidases"/>
    <property type="match status" value="1"/>
</dbReference>
<keyword evidence="2" id="KW-0119">Carbohydrate metabolism</keyword>
<dbReference type="EMBL" id="JBHSBN010000046">
    <property type="protein sequence ID" value="MFC4110584.1"/>
    <property type="molecule type" value="Genomic_DNA"/>
</dbReference>
<protein>
    <submittedName>
        <fullName evidence="6">Endo-1,4-beta-xylanase</fullName>
    </submittedName>
</protein>
<feature type="non-terminal residue" evidence="6">
    <location>
        <position position="95"/>
    </location>
</feature>
<gene>
    <name evidence="6" type="ORF">ACFOX0_32280</name>
</gene>
<organism evidence="6 7">
    <name type="scientific">Micromonospora zhanjiangensis</name>
    <dbReference type="NCBI Taxonomy" id="1522057"/>
    <lineage>
        <taxon>Bacteria</taxon>
        <taxon>Bacillati</taxon>
        <taxon>Actinomycetota</taxon>
        <taxon>Actinomycetes</taxon>
        <taxon>Micromonosporales</taxon>
        <taxon>Micromonosporaceae</taxon>
        <taxon>Micromonospora</taxon>
    </lineage>
</organism>
<dbReference type="Proteomes" id="UP001595868">
    <property type="component" value="Unassembled WGS sequence"/>
</dbReference>
<dbReference type="InterPro" id="IPR017853">
    <property type="entry name" value="GH"/>
</dbReference>
<dbReference type="RefSeq" id="WP_377553128.1">
    <property type="nucleotide sequence ID" value="NZ_JBHSBN010000046.1"/>
</dbReference>
<evidence type="ECO:0000313" key="6">
    <source>
        <dbReference type="EMBL" id="MFC4110584.1"/>
    </source>
</evidence>
<keyword evidence="4" id="KW-0732">Signal</keyword>
<keyword evidence="1" id="KW-0378">Hydrolase</keyword>
<accession>A0ABV8KWK7</accession>
<feature type="chain" id="PRO_5045298064" evidence="4">
    <location>
        <begin position="37"/>
        <end position="95"/>
    </location>
</feature>
<feature type="domain" description="GH10" evidence="5">
    <location>
        <begin position="35"/>
        <end position="95"/>
    </location>
</feature>
<dbReference type="Pfam" id="PF00331">
    <property type="entry name" value="Glyco_hydro_10"/>
    <property type="match status" value="1"/>
</dbReference>
<comment type="caution">
    <text evidence="6">The sequence shown here is derived from an EMBL/GenBank/DDBJ whole genome shotgun (WGS) entry which is preliminary data.</text>
</comment>
<dbReference type="Gene3D" id="3.20.20.80">
    <property type="entry name" value="Glycosidases"/>
    <property type="match status" value="1"/>
</dbReference>
<evidence type="ECO:0000256" key="4">
    <source>
        <dbReference type="SAM" id="SignalP"/>
    </source>
</evidence>
<proteinExistence type="predicted"/>